<evidence type="ECO:0000256" key="7">
    <source>
        <dbReference type="ARBA" id="ARBA00023180"/>
    </source>
</evidence>
<dbReference type="Proteomes" id="UP001634394">
    <property type="component" value="Unassembled WGS sequence"/>
</dbReference>
<organism evidence="10 11">
    <name type="scientific">Sinanodonta woodiana</name>
    <name type="common">Chinese pond mussel</name>
    <name type="synonym">Anodonta woodiana</name>
    <dbReference type="NCBI Taxonomy" id="1069815"/>
    <lineage>
        <taxon>Eukaryota</taxon>
        <taxon>Metazoa</taxon>
        <taxon>Spiralia</taxon>
        <taxon>Lophotrochozoa</taxon>
        <taxon>Mollusca</taxon>
        <taxon>Bivalvia</taxon>
        <taxon>Autobranchia</taxon>
        <taxon>Heteroconchia</taxon>
        <taxon>Palaeoheterodonta</taxon>
        <taxon>Unionida</taxon>
        <taxon>Unionoidea</taxon>
        <taxon>Unionidae</taxon>
        <taxon>Unioninae</taxon>
        <taxon>Sinanodonta</taxon>
    </lineage>
</organism>
<keyword evidence="7" id="KW-0325">Glycoprotein</keyword>
<comment type="caution">
    <text evidence="10">The sequence shown here is derived from an EMBL/GenBank/DDBJ whole genome shotgun (WGS) entry which is preliminary data.</text>
</comment>
<evidence type="ECO:0000313" key="11">
    <source>
        <dbReference type="Proteomes" id="UP001634394"/>
    </source>
</evidence>
<gene>
    <name evidence="10" type="ORF">ACJMK2_027921</name>
</gene>
<evidence type="ECO:0000256" key="4">
    <source>
        <dbReference type="ARBA" id="ARBA00022729"/>
    </source>
</evidence>
<dbReference type="PANTHER" id="PTHR11337:SF8">
    <property type="entry name" value="VISGUN, ISOFORM E"/>
    <property type="match status" value="1"/>
</dbReference>
<accession>A0ABD3X604</accession>
<feature type="transmembrane region" description="Helical" evidence="9">
    <location>
        <begin position="222"/>
        <end position="243"/>
    </location>
</feature>
<dbReference type="AlphaFoldDB" id="A0ABD3X604"/>
<name>A0ABD3X604_SINWO</name>
<keyword evidence="3 9" id="KW-0812">Transmembrane</keyword>
<comment type="subcellular location">
    <subcellularLocation>
        <location evidence="1">Membrane</location>
        <topology evidence="1">Single-pass type I membrane protein</topology>
    </subcellularLocation>
</comment>
<evidence type="ECO:0000256" key="8">
    <source>
        <dbReference type="SAM" id="MobiDB-lite"/>
    </source>
</evidence>
<dbReference type="InterPro" id="IPR007947">
    <property type="entry name" value="CD164_MGC24"/>
</dbReference>
<comment type="similarity">
    <text evidence="2">Belongs to the CD164 family.</text>
</comment>
<sequence length="257" mass="27958">MCRFYFIYRIQCASRICTGTRQVLLHQCQHPKQLQIQVRNVNCTAFNTTDECCDTKLKGACIFLNCTNKENKTHEECHFRNYTISDVCKETSGADRCASSTVSPPTTTAAPGPCQISNMTECCSKKECIYLNCTKAANSSENYAGCISNTPVEKDKVCSNTSVIQNMCNATATTTPAPTTTASTKSDKTTTSSKVTTQSTAGPLKSTPSGQADDGSKQHFDAASFVGGIVLCLGIVAIIFFGCKFYKARTERNYHTL</sequence>
<evidence type="ECO:0000256" key="2">
    <source>
        <dbReference type="ARBA" id="ARBA00005341"/>
    </source>
</evidence>
<evidence type="ECO:0000256" key="1">
    <source>
        <dbReference type="ARBA" id="ARBA00004479"/>
    </source>
</evidence>
<feature type="compositionally biased region" description="Low complexity" evidence="8">
    <location>
        <begin position="175"/>
        <end position="201"/>
    </location>
</feature>
<keyword evidence="11" id="KW-1185">Reference proteome</keyword>
<protein>
    <recommendedName>
        <fullName evidence="12">Sialomucin core protein 24</fullName>
    </recommendedName>
</protein>
<keyword evidence="6 9" id="KW-0472">Membrane</keyword>
<feature type="region of interest" description="Disordered" evidence="8">
    <location>
        <begin position="175"/>
        <end position="215"/>
    </location>
</feature>
<evidence type="ECO:0008006" key="12">
    <source>
        <dbReference type="Google" id="ProtNLM"/>
    </source>
</evidence>
<evidence type="ECO:0000256" key="9">
    <source>
        <dbReference type="SAM" id="Phobius"/>
    </source>
</evidence>
<evidence type="ECO:0000256" key="5">
    <source>
        <dbReference type="ARBA" id="ARBA00022989"/>
    </source>
</evidence>
<dbReference type="GO" id="GO:0016020">
    <property type="term" value="C:membrane"/>
    <property type="evidence" value="ECO:0007669"/>
    <property type="project" value="UniProtKB-SubCell"/>
</dbReference>
<dbReference type="EMBL" id="JBJQND010000003">
    <property type="protein sequence ID" value="KAL3881487.1"/>
    <property type="molecule type" value="Genomic_DNA"/>
</dbReference>
<dbReference type="PANTHER" id="PTHR11337">
    <property type="entry name" value="MUCIN/PORIMIN"/>
    <property type="match status" value="1"/>
</dbReference>
<evidence type="ECO:0000256" key="3">
    <source>
        <dbReference type="ARBA" id="ARBA00022692"/>
    </source>
</evidence>
<keyword evidence="5 9" id="KW-1133">Transmembrane helix</keyword>
<reference evidence="10 11" key="1">
    <citation type="submission" date="2024-11" db="EMBL/GenBank/DDBJ databases">
        <title>Chromosome-level genome assembly of the freshwater bivalve Anodonta woodiana.</title>
        <authorList>
            <person name="Chen X."/>
        </authorList>
    </citation>
    <scope>NUCLEOTIDE SEQUENCE [LARGE SCALE GENOMIC DNA]</scope>
    <source>
        <strain evidence="10">MN2024</strain>
        <tissue evidence="10">Gills</tissue>
    </source>
</reference>
<dbReference type="Pfam" id="PF05283">
    <property type="entry name" value="MGC-24"/>
    <property type="match status" value="1"/>
</dbReference>
<evidence type="ECO:0000256" key="6">
    <source>
        <dbReference type="ARBA" id="ARBA00023136"/>
    </source>
</evidence>
<keyword evidence="4" id="KW-0732">Signal</keyword>
<proteinExistence type="inferred from homology"/>
<evidence type="ECO:0000313" key="10">
    <source>
        <dbReference type="EMBL" id="KAL3881487.1"/>
    </source>
</evidence>